<dbReference type="RefSeq" id="WP_073074288.1">
    <property type="nucleotide sequence ID" value="NZ_MPPI01000033.1"/>
</dbReference>
<keyword evidence="6" id="KW-0234">DNA repair</keyword>
<dbReference type="AlphaFoldDB" id="A0A2T1DA80"/>
<dbReference type="OrthoDB" id="9782576at2"/>
<dbReference type="InterPro" id="IPR004601">
    <property type="entry name" value="UvdE"/>
</dbReference>
<accession>A0A2T1DA80</accession>
<dbReference type="InterPro" id="IPR036237">
    <property type="entry name" value="Xyl_isomerase-like_sf"/>
</dbReference>
<dbReference type="PANTHER" id="PTHR31290:SF5">
    <property type="entry name" value="UV-DAMAGE ENDONUCLEASE"/>
    <property type="match status" value="1"/>
</dbReference>
<dbReference type="Proteomes" id="UP000238634">
    <property type="component" value="Unassembled WGS sequence"/>
</dbReference>
<evidence type="ECO:0000256" key="3">
    <source>
        <dbReference type="ARBA" id="ARBA00022763"/>
    </source>
</evidence>
<organism evidence="7 8">
    <name type="scientific">Phormidesmis priestleyi ULC007</name>
    <dbReference type="NCBI Taxonomy" id="1920490"/>
    <lineage>
        <taxon>Bacteria</taxon>
        <taxon>Bacillati</taxon>
        <taxon>Cyanobacteriota</taxon>
        <taxon>Cyanophyceae</taxon>
        <taxon>Leptolyngbyales</taxon>
        <taxon>Leptolyngbyaceae</taxon>
        <taxon>Phormidesmis</taxon>
    </lineage>
</organism>
<evidence type="ECO:0000256" key="4">
    <source>
        <dbReference type="ARBA" id="ARBA00022769"/>
    </source>
</evidence>
<comment type="caution">
    <text evidence="7">The sequence shown here is derived from an EMBL/GenBank/DDBJ whole genome shotgun (WGS) entry which is preliminary data.</text>
</comment>
<evidence type="ECO:0000256" key="1">
    <source>
        <dbReference type="ARBA" id="ARBA00022722"/>
    </source>
</evidence>
<sequence>MMPELGLVCITASKAVRYRTVTRKRLFQFDSSEQARMLRDLYADNLRRLSEAIEFCSNNQIRLYRISSALFPFADDVIGEKVLEEFEAEIGLVGARASHLNIRLVLHPDQFVVLSSDRPEVIENSIKILKTHARIFDFLRLPQSPWALMNIHGGKGDRAERLIQVIQALPDNVRSRLTLENDEYTYSSQDIFAVCQAANVPMLFDAHHHVIHEHLDTYEDPSVAAMLEAARSTWAVPEWQVVHISNGAEAFMDQRHSDYITVMPSAYRQAPWIEVEAKQKELAIKKLQDEWLFSNVNELTPVISEPPQLTPGKESDKISLLH</sequence>
<evidence type="ECO:0000256" key="2">
    <source>
        <dbReference type="ARBA" id="ARBA00022759"/>
    </source>
</evidence>
<name>A0A2T1DA80_9CYAN</name>
<dbReference type="Pfam" id="PF03851">
    <property type="entry name" value="UvdE"/>
    <property type="match status" value="1"/>
</dbReference>
<evidence type="ECO:0000313" key="7">
    <source>
        <dbReference type="EMBL" id="PSB17354.1"/>
    </source>
</evidence>
<dbReference type="GO" id="GO:0004519">
    <property type="term" value="F:endonuclease activity"/>
    <property type="evidence" value="ECO:0007669"/>
    <property type="project" value="UniProtKB-KW"/>
</dbReference>
<evidence type="ECO:0000256" key="6">
    <source>
        <dbReference type="ARBA" id="ARBA00023204"/>
    </source>
</evidence>
<keyword evidence="2 7" id="KW-0255">Endonuclease</keyword>
<keyword evidence="5" id="KW-0378">Hydrolase</keyword>
<gene>
    <name evidence="7" type="ORF">C7B65_18940</name>
</gene>
<dbReference type="Gene3D" id="3.20.20.150">
    <property type="entry name" value="Divalent-metal-dependent TIM barrel enzymes"/>
    <property type="match status" value="1"/>
</dbReference>
<keyword evidence="1" id="KW-0540">Nuclease</keyword>
<reference evidence="7 8" key="2">
    <citation type="submission" date="2018-03" db="EMBL/GenBank/DDBJ databases">
        <title>The ancient ancestry and fast evolution of plastids.</title>
        <authorList>
            <person name="Moore K.R."/>
            <person name="Magnabosco C."/>
            <person name="Momper L."/>
            <person name="Gold D.A."/>
            <person name="Bosak T."/>
            <person name="Fournier G.P."/>
        </authorList>
    </citation>
    <scope>NUCLEOTIDE SEQUENCE [LARGE SCALE GENOMIC DNA]</scope>
    <source>
        <strain evidence="7 8">ULC007</strain>
    </source>
</reference>
<keyword evidence="3" id="KW-0227">DNA damage</keyword>
<evidence type="ECO:0000313" key="8">
    <source>
        <dbReference type="Proteomes" id="UP000238634"/>
    </source>
</evidence>
<dbReference type="SUPFAM" id="SSF51658">
    <property type="entry name" value="Xylose isomerase-like"/>
    <property type="match status" value="1"/>
</dbReference>
<dbReference type="GO" id="GO:0016787">
    <property type="term" value="F:hydrolase activity"/>
    <property type="evidence" value="ECO:0007669"/>
    <property type="project" value="UniProtKB-KW"/>
</dbReference>
<keyword evidence="8" id="KW-1185">Reference proteome</keyword>
<dbReference type="GO" id="GO:0009411">
    <property type="term" value="P:response to UV"/>
    <property type="evidence" value="ECO:0007669"/>
    <property type="project" value="InterPro"/>
</dbReference>
<dbReference type="EMBL" id="PVWG01000029">
    <property type="protein sequence ID" value="PSB17354.1"/>
    <property type="molecule type" value="Genomic_DNA"/>
</dbReference>
<proteinExistence type="predicted"/>
<dbReference type="STRING" id="1920490.GCA_001895925_01864"/>
<evidence type="ECO:0000256" key="5">
    <source>
        <dbReference type="ARBA" id="ARBA00022801"/>
    </source>
</evidence>
<keyword evidence="4" id="KW-0228">DNA excision</keyword>
<dbReference type="NCBIfam" id="TIGR00629">
    <property type="entry name" value="uvde"/>
    <property type="match status" value="1"/>
</dbReference>
<protein>
    <submittedName>
        <fullName evidence="7">UV DNA damage repair endonuclease UvsE</fullName>
    </submittedName>
</protein>
<reference evidence="7 8" key="1">
    <citation type="submission" date="2018-02" db="EMBL/GenBank/DDBJ databases">
        <authorList>
            <person name="Cohen D.B."/>
            <person name="Kent A.D."/>
        </authorList>
    </citation>
    <scope>NUCLEOTIDE SEQUENCE [LARGE SCALE GENOMIC DNA]</scope>
    <source>
        <strain evidence="7 8">ULC007</strain>
    </source>
</reference>
<dbReference type="NCBIfam" id="NF002640">
    <property type="entry name" value="PRK02308.1-4"/>
    <property type="match status" value="1"/>
</dbReference>
<dbReference type="GO" id="GO:0006289">
    <property type="term" value="P:nucleotide-excision repair"/>
    <property type="evidence" value="ECO:0007669"/>
    <property type="project" value="InterPro"/>
</dbReference>
<dbReference type="PANTHER" id="PTHR31290">
    <property type="entry name" value="UV-DAMAGE ENDONUCLEASE"/>
    <property type="match status" value="1"/>
</dbReference>